<evidence type="ECO:0000256" key="5">
    <source>
        <dbReference type="SAM" id="Phobius"/>
    </source>
</evidence>
<dbReference type="AlphaFoldDB" id="A0A285CN56"/>
<dbReference type="Pfam" id="PF04893">
    <property type="entry name" value="Yip1"/>
    <property type="match status" value="1"/>
</dbReference>
<name>A0A285CN56_9RHOB</name>
<dbReference type="RefSeq" id="WP_097029420.1">
    <property type="nucleotide sequence ID" value="NZ_OAOQ01000002.1"/>
</dbReference>
<feature type="domain" description="Yip1" evidence="6">
    <location>
        <begin position="18"/>
        <end position="184"/>
    </location>
</feature>
<organism evidence="7 8">
    <name type="scientific">Cereibacter ovatus</name>
    <dbReference type="NCBI Taxonomy" id="439529"/>
    <lineage>
        <taxon>Bacteria</taxon>
        <taxon>Pseudomonadati</taxon>
        <taxon>Pseudomonadota</taxon>
        <taxon>Alphaproteobacteria</taxon>
        <taxon>Rhodobacterales</taxon>
        <taxon>Paracoccaceae</taxon>
        <taxon>Cereibacter</taxon>
    </lineage>
</organism>
<sequence length="192" mass="20290">MTPGLGDLLRLARFTVSDPRAGARAVLMMDLPLQARWLVLVFSAVAAALVTSVGLTLLPPEVQALLGDDLPSPLASAALQVALLVVASGVIHRVGQWRGGKGNFADAMVLVAWLQFILVCVEVLQLVAQLVLPFVADILGVLGIMLFFWLLSHFVAELHGFRSTLAVLGGILVVMFGMAFVLAAILMPVLGA</sequence>
<keyword evidence="2 5" id="KW-0812">Transmembrane</keyword>
<feature type="transmembrane region" description="Helical" evidence="5">
    <location>
        <begin position="70"/>
        <end position="91"/>
    </location>
</feature>
<keyword evidence="4 5" id="KW-0472">Membrane</keyword>
<evidence type="ECO:0000256" key="2">
    <source>
        <dbReference type="ARBA" id="ARBA00022692"/>
    </source>
</evidence>
<dbReference type="GO" id="GO:0016020">
    <property type="term" value="C:membrane"/>
    <property type="evidence" value="ECO:0007669"/>
    <property type="project" value="UniProtKB-SubCell"/>
</dbReference>
<dbReference type="EMBL" id="OAOQ01000002">
    <property type="protein sequence ID" value="SNX68972.1"/>
    <property type="molecule type" value="Genomic_DNA"/>
</dbReference>
<proteinExistence type="predicted"/>
<keyword evidence="8" id="KW-1185">Reference proteome</keyword>
<accession>A0A285CN56</accession>
<gene>
    <name evidence="7" type="ORF">SAMN05878503_102412</name>
</gene>
<evidence type="ECO:0000256" key="3">
    <source>
        <dbReference type="ARBA" id="ARBA00022989"/>
    </source>
</evidence>
<keyword evidence="3 5" id="KW-1133">Transmembrane helix</keyword>
<feature type="transmembrane region" description="Helical" evidence="5">
    <location>
        <begin position="103"/>
        <end position="124"/>
    </location>
</feature>
<evidence type="ECO:0000259" key="6">
    <source>
        <dbReference type="Pfam" id="PF04893"/>
    </source>
</evidence>
<comment type="subcellular location">
    <subcellularLocation>
        <location evidence="1">Membrane</location>
        <topology evidence="1">Multi-pass membrane protein</topology>
    </subcellularLocation>
</comment>
<protein>
    <submittedName>
        <fullName evidence="7">Yip1-like protein</fullName>
    </submittedName>
</protein>
<dbReference type="OrthoDB" id="7688451at2"/>
<evidence type="ECO:0000256" key="4">
    <source>
        <dbReference type="ARBA" id="ARBA00023136"/>
    </source>
</evidence>
<evidence type="ECO:0000256" key="1">
    <source>
        <dbReference type="ARBA" id="ARBA00004141"/>
    </source>
</evidence>
<evidence type="ECO:0000313" key="7">
    <source>
        <dbReference type="EMBL" id="SNX68972.1"/>
    </source>
</evidence>
<feature type="transmembrane region" description="Helical" evidence="5">
    <location>
        <begin position="130"/>
        <end position="151"/>
    </location>
</feature>
<dbReference type="InterPro" id="IPR006977">
    <property type="entry name" value="Yip1_dom"/>
</dbReference>
<feature type="transmembrane region" description="Helical" evidence="5">
    <location>
        <begin position="37"/>
        <end position="58"/>
    </location>
</feature>
<feature type="transmembrane region" description="Helical" evidence="5">
    <location>
        <begin position="163"/>
        <end position="190"/>
    </location>
</feature>
<reference evidence="8" key="1">
    <citation type="submission" date="2017-08" db="EMBL/GenBank/DDBJ databases">
        <authorList>
            <person name="Varghese N."/>
            <person name="Submissions S."/>
        </authorList>
    </citation>
    <scope>NUCLEOTIDE SEQUENCE [LARGE SCALE GENOMIC DNA]</scope>
    <source>
        <strain evidence="8">JA234</strain>
    </source>
</reference>
<dbReference type="Proteomes" id="UP000219467">
    <property type="component" value="Unassembled WGS sequence"/>
</dbReference>
<evidence type="ECO:0000313" key="8">
    <source>
        <dbReference type="Proteomes" id="UP000219467"/>
    </source>
</evidence>